<feature type="non-terminal residue" evidence="1">
    <location>
        <position position="1"/>
    </location>
</feature>
<dbReference type="Proteomes" id="UP001215280">
    <property type="component" value="Unassembled WGS sequence"/>
</dbReference>
<organism evidence="1 2">
    <name type="scientific">Mycena maculata</name>
    <dbReference type="NCBI Taxonomy" id="230809"/>
    <lineage>
        <taxon>Eukaryota</taxon>
        <taxon>Fungi</taxon>
        <taxon>Dikarya</taxon>
        <taxon>Basidiomycota</taxon>
        <taxon>Agaricomycotina</taxon>
        <taxon>Agaricomycetes</taxon>
        <taxon>Agaricomycetidae</taxon>
        <taxon>Agaricales</taxon>
        <taxon>Marasmiineae</taxon>
        <taxon>Mycenaceae</taxon>
        <taxon>Mycena</taxon>
    </lineage>
</organism>
<name>A0AAD7N7H5_9AGAR</name>
<dbReference type="EMBL" id="JARJLG010000083">
    <property type="protein sequence ID" value="KAJ7750050.1"/>
    <property type="molecule type" value="Genomic_DNA"/>
</dbReference>
<keyword evidence="2" id="KW-1185">Reference proteome</keyword>
<gene>
    <name evidence="1" type="ORF">DFH07DRAFT_704678</name>
</gene>
<accession>A0AAD7N7H5</accession>
<comment type="caution">
    <text evidence="1">The sequence shown here is derived from an EMBL/GenBank/DDBJ whole genome shotgun (WGS) entry which is preliminary data.</text>
</comment>
<evidence type="ECO:0000313" key="1">
    <source>
        <dbReference type="EMBL" id="KAJ7750050.1"/>
    </source>
</evidence>
<reference evidence="1" key="1">
    <citation type="submission" date="2023-03" db="EMBL/GenBank/DDBJ databases">
        <title>Massive genome expansion in bonnet fungi (Mycena s.s.) driven by repeated elements and novel gene families across ecological guilds.</title>
        <authorList>
            <consortium name="Lawrence Berkeley National Laboratory"/>
            <person name="Harder C.B."/>
            <person name="Miyauchi S."/>
            <person name="Viragh M."/>
            <person name="Kuo A."/>
            <person name="Thoen E."/>
            <person name="Andreopoulos B."/>
            <person name="Lu D."/>
            <person name="Skrede I."/>
            <person name="Drula E."/>
            <person name="Henrissat B."/>
            <person name="Morin E."/>
            <person name="Kohler A."/>
            <person name="Barry K."/>
            <person name="LaButti K."/>
            <person name="Morin E."/>
            <person name="Salamov A."/>
            <person name="Lipzen A."/>
            <person name="Mereny Z."/>
            <person name="Hegedus B."/>
            <person name="Baldrian P."/>
            <person name="Stursova M."/>
            <person name="Weitz H."/>
            <person name="Taylor A."/>
            <person name="Grigoriev I.V."/>
            <person name="Nagy L.G."/>
            <person name="Martin F."/>
            <person name="Kauserud H."/>
        </authorList>
    </citation>
    <scope>NUCLEOTIDE SEQUENCE</scope>
    <source>
        <strain evidence="1">CBHHK188m</strain>
    </source>
</reference>
<evidence type="ECO:0000313" key="2">
    <source>
        <dbReference type="Proteomes" id="UP001215280"/>
    </source>
</evidence>
<protein>
    <submittedName>
        <fullName evidence="1">Uncharacterized protein</fullName>
    </submittedName>
</protein>
<proteinExistence type="predicted"/>
<feature type="non-terminal residue" evidence="1">
    <location>
        <position position="464"/>
    </location>
</feature>
<sequence>LLIQGTCAMPSPPRRAADSVPSMNVRQYTQTALQGYLSGINVANISAHFATEWEPVDFAGSNDGNISQAQINSILYSKCDQVPGIANDSDISFSLQYTNFIQQVNKALPDTVTDLTNNPQWKAAQQNASTACANLNKVLGQAVNDYLSAADLDAIPKGNIHDPGLLQWASIHYDPYIAANDLCMAAQNEFSRLQDTIMGLDGALFGNMREIITTFTASNPSYEPGINMPVTDGSGPSGSATQNYVAEYYVPLLNGTLQSWQENLLSNAPPSYFWNSSTSQTDNTNKTTSGSGGVSFIWDDVSGSGSGSGSTTTKNFTQSAESFYMAFGAITTVDIEYGAWFDNYRMAHAAYQPPKGDNVTVLAKPAFTEYFGTVSQPLDASRYNSQMIIGFRPTWEITFSDKQDYTELKTAAASAKGCFLFICAGGSGSSSSNHTTTEDSTMTIGFQDLSNNAYILGFIMTSFW</sequence>
<dbReference type="AlphaFoldDB" id="A0AAD7N7H5"/>